<protein>
    <recommendedName>
        <fullName evidence="1">glutathione transferase</fullName>
        <ecNumber evidence="1">2.5.1.18</ecNumber>
    </recommendedName>
</protein>
<dbReference type="InterPro" id="IPR036249">
    <property type="entry name" value="Thioredoxin-like_sf"/>
</dbReference>
<dbReference type="AlphaFoldDB" id="A0A4P6WYW0"/>
<comment type="similarity">
    <text evidence="4">Belongs to the GST superfamily.</text>
</comment>
<dbReference type="CDD" id="cd03046">
    <property type="entry name" value="GST_N_GTT1_like"/>
    <property type="match status" value="1"/>
</dbReference>
<keyword evidence="8" id="KW-1185">Reference proteome</keyword>
<dbReference type="PANTHER" id="PTHR44051">
    <property type="entry name" value="GLUTATHIONE S-TRANSFERASE-RELATED"/>
    <property type="match status" value="1"/>
</dbReference>
<accession>A0A4P6WYW0</accession>
<dbReference type="PANTHER" id="PTHR44051:SF9">
    <property type="entry name" value="GLUTATHIONE S-TRANSFERASE 1"/>
    <property type="match status" value="1"/>
</dbReference>
<dbReference type="PROSITE" id="PS50404">
    <property type="entry name" value="GST_NTER"/>
    <property type="match status" value="1"/>
</dbReference>
<evidence type="ECO:0000256" key="2">
    <source>
        <dbReference type="ARBA" id="ARBA00022679"/>
    </source>
</evidence>
<feature type="domain" description="GST N-terminal" evidence="5">
    <location>
        <begin position="18"/>
        <end position="100"/>
    </location>
</feature>
<dbReference type="KEGG" id="hpse:HPF_07820"/>
<dbReference type="PROSITE" id="PS50405">
    <property type="entry name" value="GST_CTER"/>
    <property type="match status" value="1"/>
</dbReference>
<sequence>MRVHPPLHRPLSHRTVLTMSLIVHHLNNSRSQRLLWMLEELELPYQIRFYERDKATMLAPPELKKVHPLGKSPVLEDGKLKLVETGAICEYLVDKTGKLGPANQGEGLLQYRQFMHYAEGSLMPNLLLMLAMSKVPLIGGIAVKKVQPMVDVHLDYVEQVLASRPWFAGKAMTAADIMMSFPLEAAVSRAGLGPSRPATMAWLKKIHARPAYKTALEKGGTYDYA</sequence>
<keyword evidence="2" id="KW-0808">Transferase</keyword>
<evidence type="ECO:0000313" key="7">
    <source>
        <dbReference type="EMBL" id="QBM27586.1"/>
    </source>
</evidence>
<dbReference type="InterPro" id="IPR036282">
    <property type="entry name" value="Glutathione-S-Trfase_C_sf"/>
</dbReference>
<dbReference type="Gene3D" id="3.40.30.10">
    <property type="entry name" value="Glutaredoxin"/>
    <property type="match status" value="1"/>
</dbReference>
<dbReference type="GO" id="GO:0004364">
    <property type="term" value="F:glutathione transferase activity"/>
    <property type="evidence" value="ECO:0007669"/>
    <property type="project" value="UniProtKB-EC"/>
</dbReference>
<evidence type="ECO:0000256" key="4">
    <source>
        <dbReference type="RuleBase" id="RU003494"/>
    </source>
</evidence>
<dbReference type="GO" id="GO:0004601">
    <property type="term" value="F:peroxidase activity"/>
    <property type="evidence" value="ECO:0007669"/>
    <property type="project" value="UniProtKB-ARBA"/>
</dbReference>
<dbReference type="SFLD" id="SFLDG00358">
    <property type="entry name" value="Main_(cytGST)"/>
    <property type="match status" value="1"/>
</dbReference>
<evidence type="ECO:0000256" key="1">
    <source>
        <dbReference type="ARBA" id="ARBA00012452"/>
    </source>
</evidence>
<dbReference type="FunFam" id="3.40.30.10:FF:000156">
    <property type="entry name" value="Glutathione S-transferase 1"/>
    <property type="match status" value="1"/>
</dbReference>
<keyword evidence="7" id="KW-0560">Oxidoreductase</keyword>
<evidence type="ECO:0000259" key="6">
    <source>
        <dbReference type="PROSITE" id="PS50405"/>
    </source>
</evidence>
<name>A0A4P6WYW0_HYDPS</name>
<dbReference type="GO" id="GO:0005737">
    <property type="term" value="C:cytoplasm"/>
    <property type="evidence" value="ECO:0007669"/>
    <property type="project" value="UniProtKB-ARBA"/>
</dbReference>
<gene>
    <name evidence="7" type="primary">yfcG2</name>
    <name evidence="7" type="ORF">HPF_07820</name>
</gene>
<evidence type="ECO:0000259" key="5">
    <source>
        <dbReference type="PROSITE" id="PS50404"/>
    </source>
</evidence>
<feature type="domain" description="GST C-terminal" evidence="6">
    <location>
        <begin position="104"/>
        <end position="225"/>
    </location>
</feature>
<dbReference type="Proteomes" id="UP000293912">
    <property type="component" value="Chromosome"/>
</dbReference>
<dbReference type="SUPFAM" id="SSF52833">
    <property type="entry name" value="Thioredoxin-like"/>
    <property type="match status" value="1"/>
</dbReference>
<comment type="catalytic activity">
    <reaction evidence="3">
        <text>RX + glutathione = an S-substituted glutathione + a halide anion + H(+)</text>
        <dbReference type="Rhea" id="RHEA:16437"/>
        <dbReference type="ChEBI" id="CHEBI:15378"/>
        <dbReference type="ChEBI" id="CHEBI:16042"/>
        <dbReference type="ChEBI" id="CHEBI:17792"/>
        <dbReference type="ChEBI" id="CHEBI:57925"/>
        <dbReference type="ChEBI" id="CHEBI:90779"/>
        <dbReference type="EC" id="2.5.1.18"/>
    </reaction>
</comment>
<evidence type="ECO:0000256" key="3">
    <source>
        <dbReference type="ARBA" id="ARBA00047960"/>
    </source>
</evidence>
<proteinExistence type="inferred from homology"/>
<reference evidence="7 8" key="1">
    <citation type="submission" date="2019-03" db="EMBL/GenBank/DDBJ databases">
        <authorList>
            <person name="Sebastian G."/>
            <person name="Baumann P."/>
            <person name="Ruckert C."/>
            <person name="Kalinowski J."/>
            <person name="Nebel B."/>
            <person name="Takors R."/>
            <person name="Blombach B."/>
        </authorList>
    </citation>
    <scope>NUCLEOTIDE SEQUENCE [LARGE SCALE GENOMIC DNA]</scope>
    <source>
        <strain evidence="7 8">DSM 1084</strain>
    </source>
</reference>
<evidence type="ECO:0000313" key="8">
    <source>
        <dbReference type="Proteomes" id="UP000293912"/>
    </source>
</evidence>
<dbReference type="SFLD" id="SFLDS00019">
    <property type="entry name" value="Glutathione_Transferase_(cytos"/>
    <property type="match status" value="1"/>
</dbReference>
<dbReference type="Pfam" id="PF00043">
    <property type="entry name" value="GST_C"/>
    <property type="match status" value="1"/>
</dbReference>
<dbReference type="EC" id="2.5.1.18" evidence="1"/>
<dbReference type="SUPFAM" id="SSF47616">
    <property type="entry name" value="GST C-terminal domain-like"/>
    <property type="match status" value="1"/>
</dbReference>
<dbReference type="EMBL" id="CP037867">
    <property type="protein sequence ID" value="QBM27586.1"/>
    <property type="molecule type" value="Genomic_DNA"/>
</dbReference>
<dbReference type="SFLD" id="SFLDG01150">
    <property type="entry name" value="Main.1:_Beta-like"/>
    <property type="match status" value="1"/>
</dbReference>
<dbReference type="InterPro" id="IPR010987">
    <property type="entry name" value="Glutathione-S-Trfase_C-like"/>
</dbReference>
<dbReference type="Gene3D" id="1.20.1050.10">
    <property type="match status" value="1"/>
</dbReference>
<dbReference type="InterPro" id="IPR004046">
    <property type="entry name" value="GST_C"/>
</dbReference>
<organism evidence="7 8">
    <name type="scientific">Hydrogenophaga pseudoflava</name>
    <name type="common">Pseudomonas carboxydoflava</name>
    <dbReference type="NCBI Taxonomy" id="47421"/>
    <lineage>
        <taxon>Bacteria</taxon>
        <taxon>Pseudomonadati</taxon>
        <taxon>Pseudomonadota</taxon>
        <taxon>Betaproteobacteria</taxon>
        <taxon>Burkholderiales</taxon>
        <taxon>Comamonadaceae</taxon>
        <taxon>Hydrogenophaga</taxon>
    </lineage>
</organism>
<dbReference type="Pfam" id="PF02798">
    <property type="entry name" value="GST_N"/>
    <property type="match status" value="1"/>
</dbReference>
<dbReference type="InterPro" id="IPR040079">
    <property type="entry name" value="Glutathione_S-Trfase"/>
</dbReference>
<dbReference type="InterPro" id="IPR004045">
    <property type="entry name" value="Glutathione_S-Trfase_N"/>
</dbReference>